<dbReference type="VEuPathDB" id="FungiDB:sscle_10g074880"/>
<gene>
    <name evidence="1" type="ORF">sscle_10g074880</name>
</gene>
<reference evidence="2" key="1">
    <citation type="journal article" date="2017" name="Genome Biol. Evol.">
        <title>The complete genome sequence of the phytopathogenic fungus Sclerotinia sclerotiorum reveals insights into the genome architecture of broad host range pathogens.</title>
        <authorList>
            <person name="Derbyshire M."/>
            <person name="Denton-Giles M."/>
            <person name="Hegedus D."/>
            <person name="Seifbarghy S."/>
            <person name="Rollins J."/>
            <person name="van Kan J."/>
            <person name="Seidl M.F."/>
            <person name="Faino L."/>
            <person name="Mbengue M."/>
            <person name="Navaud O."/>
            <person name="Raffaele S."/>
            <person name="Hammond-Kosack K."/>
            <person name="Heard S."/>
            <person name="Oliver R."/>
        </authorList>
    </citation>
    <scope>NUCLEOTIDE SEQUENCE [LARGE SCALE GENOMIC DNA]</scope>
    <source>
        <strain evidence="2">ATCC 18683 / 1980 / Ss-1</strain>
    </source>
</reference>
<name>A0A1D9QCT4_SCLS1</name>
<evidence type="ECO:0000313" key="2">
    <source>
        <dbReference type="Proteomes" id="UP000177798"/>
    </source>
</evidence>
<evidence type="ECO:0000313" key="1">
    <source>
        <dbReference type="EMBL" id="APA12718.1"/>
    </source>
</evidence>
<sequence>MYWYCLPGERIELLHQSQTSLSNYTLHPVRGDIVSPDNGHLFGHGREMHGEVQITLMLGIKPAGNPLLN</sequence>
<dbReference type="AlphaFoldDB" id="A0A1D9QCT4"/>
<proteinExistence type="predicted"/>
<dbReference type="EMBL" id="CP017823">
    <property type="protein sequence ID" value="APA12718.1"/>
    <property type="molecule type" value="Genomic_DNA"/>
</dbReference>
<accession>A0A1D9QCT4</accession>
<dbReference type="OrthoDB" id="3491081at2759"/>
<dbReference type="KEGG" id="ssl:SS1G_08122"/>
<dbReference type="Proteomes" id="UP000177798">
    <property type="component" value="Chromosome 10"/>
</dbReference>
<dbReference type="RefSeq" id="XP_001590382.1">
    <property type="nucleotide sequence ID" value="XM_001590332.1"/>
</dbReference>
<protein>
    <submittedName>
        <fullName evidence="1">Uncharacterized protein</fullName>
    </submittedName>
</protein>
<organism evidence="1 2">
    <name type="scientific">Sclerotinia sclerotiorum (strain ATCC 18683 / 1980 / Ss-1)</name>
    <name type="common">White mold</name>
    <name type="synonym">Whetzelinia sclerotiorum</name>
    <dbReference type="NCBI Taxonomy" id="665079"/>
    <lineage>
        <taxon>Eukaryota</taxon>
        <taxon>Fungi</taxon>
        <taxon>Dikarya</taxon>
        <taxon>Ascomycota</taxon>
        <taxon>Pezizomycotina</taxon>
        <taxon>Leotiomycetes</taxon>
        <taxon>Helotiales</taxon>
        <taxon>Sclerotiniaceae</taxon>
        <taxon>Sclerotinia</taxon>
    </lineage>
</organism>